<keyword evidence="4" id="KW-0865">Zymogen</keyword>
<evidence type="ECO:0000256" key="2">
    <source>
        <dbReference type="ARBA" id="ARBA00022679"/>
    </source>
</evidence>
<dbReference type="PANTHER" id="PTHR43199">
    <property type="entry name" value="GLUTATHIONE HYDROLASE"/>
    <property type="match status" value="1"/>
</dbReference>
<evidence type="ECO:0000313" key="6">
    <source>
        <dbReference type="EMBL" id="ABC23224.1"/>
    </source>
</evidence>
<dbReference type="GO" id="GO:0016787">
    <property type="term" value="F:hydrolase activity"/>
    <property type="evidence" value="ECO:0007669"/>
    <property type="project" value="UniProtKB-KW"/>
</dbReference>
<comment type="similarity">
    <text evidence="1">Belongs to the gamma-glutamyltransferase family.</text>
</comment>
<evidence type="ECO:0000256" key="4">
    <source>
        <dbReference type="ARBA" id="ARBA00023145"/>
    </source>
</evidence>
<dbReference type="eggNOG" id="COG0405">
    <property type="taxonomic scope" value="Bacteria"/>
</dbReference>
<name>Q2RRM1_RHORT</name>
<dbReference type="Proteomes" id="UP000001929">
    <property type="component" value="Chromosome"/>
</dbReference>
<protein>
    <submittedName>
        <fullName evidence="6">Gamma-glutamyltranspeptidase</fullName>
        <ecNumber evidence="6">2.3.2.2</ecNumber>
    </submittedName>
</protein>
<evidence type="ECO:0000256" key="5">
    <source>
        <dbReference type="SAM" id="MobiDB-lite"/>
    </source>
</evidence>
<dbReference type="Pfam" id="PF01019">
    <property type="entry name" value="G_glu_transpept"/>
    <property type="match status" value="1"/>
</dbReference>
<dbReference type="EMBL" id="CP000230">
    <property type="protein sequence ID" value="ABC23224.1"/>
    <property type="molecule type" value="Genomic_DNA"/>
</dbReference>
<keyword evidence="2 6" id="KW-0808">Transferase</keyword>
<organism evidence="6 7">
    <name type="scientific">Rhodospirillum rubrum (strain ATCC 11170 / ATH 1.1.1 / DSM 467 / LMG 4362 / NCIMB 8255 / S1)</name>
    <dbReference type="NCBI Taxonomy" id="269796"/>
    <lineage>
        <taxon>Bacteria</taxon>
        <taxon>Pseudomonadati</taxon>
        <taxon>Pseudomonadota</taxon>
        <taxon>Alphaproteobacteria</taxon>
        <taxon>Rhodospirillales</taxon>
        <taxon>Rhodospirillaceae</taxon>
        <taxon>Rhodospirillum</taxon>
    </lineage>
</organism>
<gene>
    <name evidence="6" type="ordered locus">Rru_A2424</name>
</gene>
<accession>Q2RRM1</accession>
<dbReference type="RefSeq" id="WP_011390177.1">
    <property type="nucleotide sequence ID" value="NC_007643.1"/>
</dbReference>
<dbReference type="PRINTS" id="PR01210">
    <property type="entry name" value="GGTRANSPTASE"/>
</dbReference>
<dbReference type="SUPFAM" id="SSF56235">
    <property type="entry name" value="N-terminal nucleophile aminohydrolases (Ntn hydrolases)"/>
    <property type="match status" value="1"/>
</dbReference>
<dbReference type="AlphaFoldDB" id="Q2RRM1"/>
<dbReference type="STRING" id="269796.Rru_A2424"/>
<dbReference type="EC" id="2.3.2.2" evidence="6"/>
<evidence type="ECO:0000256" key="1">
    <source>
        <dbReference type="ARBA" id="ARBA00009381"/>
    </source>
</evidence>
<reference evidence="6 7" key="1">
    <citation type="journal article" date="2011" name="Stand. Genomic Sci.">
        <title>Complete genome sequence of Rhodospirillum rubrum type strain (S1).</title>
        <authorList>
            <person name="Munk A.C."/>
            <person name="Copeland A."/>
            <person name="Lucas S."/>
            <person name="Lapidus A."/>
            <person name="Del Rio T.G."/>
            <person name="Barry K."/>
            <person name="Detter J.C."/>
            <person name="Hammon N."/>
            <person name="Israni S."/>
            <person name="Pitluck S."/>
            <person name="Brettin T."/>
            <person name="Bruce D."/>
            <person name="Han C."/>
            <person name="Tapia R."/>
            <person name="Gilna P."/>
            <person name="Schmutz J."/>
            <person name="Larimer F."/>
            <person name="Land M."/>
            <person name="Kyrpides N.C."/>
            <person name="Mavromatis K."/>
            <person name="Richardson P."/>
            <person name="Rohde M."/>
            <person name="Goker M."/>
            <person name="Klenk H.P."/>
            <person name="Zhang Y."/>
            <person name="Roberts G.P."/>
            <person name="Reslewic S."/>
            <person name="Schwartz D.C."/>
        </authorList>
    </citation>
    <scope>NUCLEOTIDE SEQUENCE [LARGE SCALE GENOMIC DNA]</scope>
    <source>
        <strain evidence="7">ATCC 11170 / ATH 1.1.1 / DSM 467 / LMG 4362 / NCIMB 8255 / S1</strain>
    </source>
</reference>
<dbReference type="InterPro" id="IPR051792">
    <property type="entry name" value="GGT_bact"/>
</dbReference>
<dbReference type="GO" id="GO:0103068">
    <property type="term" value="F:leukotriene C4 gamma-glutamyl transferase activity"/>
    <property type="evidence" value="ECO:0007669"/>
    <property type="project" value="UniProtKB-EC"/>
</dbReference>
<dbReference type="EnsemblBacteria" id="ABC23224">
    <property type="protein sequence ID" value="ABC23224"/>
    <property type="gene ID" value="Rru_A2424"/>
</dbReference>
<keyword evidence="7" id="KW-1185">Reference proteome</keyword>
<dbReference type="HOGENOM" id="CLU_044696_0_0_5"/>
<dbReference type="PATRIC" id="fig|269796.9.peg.2527"/>
<dbReference type="InterPro" id="IPR029055">
    <property type="entry name" value="Ntn_hydrolases_N"/>
</dbReference>
<dbReference type="PANTHER" id="PTHR43199:SF1">
    <property type="entry name" value="GLUTATHIONE HYDROLASE PROENZYME"/>
    <property type="match status" value="1"/>
</dbReference>
<keyword evidence="3" id="KW-0378">Hydrolase</keyword>
<sequence>MVAGCADDRQIGVVGYIEGFSGVVAADEPQAVLAGRDILSAGGRAADAAVAMAFTLAVTLPSAAGLGGGGLCVVYDAKANKAETLDFLPGPASGGMAAYGAPGGAFGGGRAVAVPALGRGMFALNAKYGTLRWEGLLAAPENLARFGFPVSRAFGQRLADLPRGPGVDRRLSARFAGVSEGGRYSDVDLAGLIGRLRQRGPGEMHDGQLAREIAQAAQAEGIGLTVEDLRRQLPRWLPTTTAERGNEIVHTATTPGAAGGSGGAAPGATGFVVADSYGNAVSCALTLGRPFGSGRIMPNQGFVLADASAVAGGGEALATLLMINPNVHEFHLAIAGAGAGAAALQSAVARPLLENEGDAQAAIAGAISAVASGARVNVASCPQGIPPKPASCRAATDPRGAGYALRAGS</sequence>
<dbReference type="KEGG" id="rru:Rru_A2424"/>
<evidence type="ECO:0000256" key="3">
    <source>
        <dbReference type="ARBA" id="ARBA00022801"/>
    </source>
</evidence>
<evidence type="ECO:0000313" key="7">
    <source>
        <dbReference type="Proteomes" id="UP000001929"/>
    </source>
</evidence>
<proteinExistence type="inferred from homology"/>
<keyword evidence="6" id="KW-0012">Acyltransferase</keyword>
<dbReference type="Gene3D" id="3.60.20.40">
    <property type="match status" value="1"/>
</dbReference>
<feature type="region of interest" description="Disordered" evidence="5">
    <location>
        <begin position="388"/>
        <end position="409"/>
    </location>
</feature>
<dbReference type="InterPro" id="IPR043137">
    <property type="entry name" value="GGT_ssub_C"/>
</dbReference>